<proteinExistence type="predicted"/>
<gene>
    <name evidence="2" type="ORF">EMPS_07708</name>
</gene>
<sequence length="326" mass="36026">MITVPSQEIAAFLGNHLDHVLHRTGTNFLSSVAADREFRAGCAIMDLLNAVESAQESLRQLLVSKNGSKPSEFQTMEVRVMSLYLLHYLYSYLPIHQNPFLCLFVDIYNLAMQDENLRPERFVTSVILNGKGEELATKTPSELIELAQKVESRPVNIRMLEDFLPDVPIEDQVQVGLGWESQQGKELEDENSRIIAETIGSRHGDDEGSSAVVLPSSPQTNGSKEVSGTEMLAPVNGAAAEETEEEELEEWEIEAERRFQDSDVDEAPMPAPVATPAKKSTPTTPTSNGKGAVSSKKSSPLLEVATTATPPPEQEGRRRRKLWARK</sequence>
<evidence type="ECO:0000313" key="3">
    <source>
        <dbReference type="Proteomes" id="UP000827284"/>
    </source>
</evidence>
<protein>
    <submittedName>
        <fullName evidence="2">Uncharacterized protein</fullName>
    </submittedName>
</protein>
<evidence type="ECO:0000313" key="2">
    <source>
        <dbReference type="EMBL" id="GJJ75350.1"/>
    </source>
</evidence>
<organism evidence="2 3">
    <name type="scientific">Entomortierella parvispora</name>
    <dbReference type="NCBI Taxonomy" id="205924"/>
    <lineage>
        <taxon>Eukaryota</taxon>
        <taxon>Fungi</taxon>
        <taxon>Fungi incertae sedis</taxon>
        <taxon>Mucoromycota</taxon>
        <taxon>Mortierellomycotina</taxon>
        <taxon>Mortierellomycetes</taxon>
        <taxon>Mortierellales</taxon>
        <taxon>Mortierellaceae</taxon>
        <taxon>Entomortierella</taxon>
    </lineage>
</organism>
<dbReference type="AlphaFoldDB" id="A0A9P3HF09"/>
<keyword evidence="3" id="KW-1185">Reference proteome</keyword>
<feature type="compositionally biased region" description="Acidic residues" evidence="1">
    <location>
        <begin position="241"/>
        <end position="253"/>
    </location>
</feature>
<dbReference type="OrthoDB" id="2406564at2759"/>
<comment type="caution">
    <text evidence="2">The sequence shown here is derived from an EMBL/GenBank/DDBJ whole genome shotgun (WGS) entry which is preliminary data.</text>
</comment>
<name>A0A9P3HF09_9FUNG</name>
<reference evidence="2" key="2">
    <citation type="journal article" date="2022" name="Microbiol. Resour. Announc.">
        <title>Whole-Genome Sequence of Entomortierella parvispora E1425, a Mucoromycotan Fungus Associated with Burkholderiaceae-Related Endosymbiotic Bacteria.</title>
        <authorList>
            <person name="Herlambang A."/>
            <person name="Guo Y."/>
            <person name="Takashima Y."/>
            <person name="Narisawa K."/>
            <person name="Ohta H."/>
            <person name="Nishizawa T."/>
        </authorList>
    </citation>
    <scope>NUCLEOTIDE SEQUENCE</scope>
    <source>
        <strain evidence="2">E1425</strain>
    </source>
</reference>
<feature type="compositionally biased region" description="Low complexity" evidence="1">
    <location>
        <begin position="272"/>
        <end position="287"/>
    </location>
</feature>
<reference evidence="2" key="1">
    <citation type="submission" date="2021-11" db="EMBL/GenBank/DDBJ databases">
        <authorList>
            <person name="Herlambang A."/>
            <person name="Guo Y."/>
            <person name="Takashima Y."/>
            <person name="Nishizawa T."/>
        </authorList>
    </citation>
    <scope>NUCLEOTIDE SEQUENCE</scope>
    <source>
        <strain evidence="2">E1425</strain>
    </source>
</reference>
<dbReference type="EMBL" id="BQFW01000010">
    <property type="protein sequence ID" value="GJJ75350.1"/>
    <property type="molecule type" value="Genomic_DNA"/>
</dbReference>
<evidence type="ECO:0000256" key="1">
    <source>
        <dbReference type="SAM" id="MobiDB-lite"/>
    </source>
</evidence>
<dbReference type="Proteomes" id="UP000827284">
    <property type="component" value="Unassembled WGS sequence"/>
</dbReference>
<feature type="region of interest" description="Disordered" evidence="1">
    <location>
        <begin position="200"/>
        <end position="326"/>
    </location>
</feature>
<accession>A0A9P3HF09</accession>
<feature type="compositionally biased region" description="Polar residues" evidence="1">
    <location>
        <begin position="216"/>
        <end position="226"/>
    </location>
</feature>
<feature type="compositionally biased region" description="Basic residues" evidence="1">
    <location>
        <begin position="317"/>
        <end position="326"/>
    </location>
</feature>